<feature type="domain" description="Dienelactone hydrolase" evidence="1">
    <location>
        <begin position="82"/>
        <end position="187"/>
    </location>
</feature>
<dbReference type="InterPro" id="IPR029058">
    <property type="entry name" value="AB_hydrolase_fold"/>
</dbReference>
<name>A0A0R1GW46_9LACO</name>
<dbReference type="SUPFAM" id="SSF53474">
    <property type="entry name" value="alpha/beta-Hydrolases"/>
    <property type="match status" value="1"/>
</dbReference>
<reference evidence="2 3" key="1">
    <citation type="journal article" date="2015" name="Genome Announc.">
        <title>Expanding the biotechnology potential of lactobacilli through comparative genomics of 213 strains and associated genera.</title>
        <authorList>
            <person name="Sun Z."/>
            <person name="Harris H.M."/>
            <person name="McCann A."/>
            <person name="Guo C."/>
            <person name="Argimon S."/>
            <person name="Zhang W."/>
            <person name="Yang X."/>
            <person name="Jeffery I.B."/>
            <person name="Cooney J.C."/>
            <person name="Kagawa T.F."/>
            <person name="Liu W."/>
            <person name="Song Y."/>
            <person name="Salvetti E."/>
            <person name="Wrobel A."/>
            <person name="Rasinkangas P."/>
            <person name="Parkhill J."/>
            <person name="Rea M.C."/>
            <person name="O'Sullivan O."/>
            <person name="Ritari J."/>
            <person name="Douillard F.P."/>
            <person name="Paul Ross R."/>
            <person name="Yang R."/>
            <person name="Briner A.E."/>
            <person name="Felis G.E."/>
            <person name="de Vos W.M."/>
            <person name="Barrangou R."/>
            <person name="Klaenhammer T.R."/>
            <person name="Caufield P.W."/>
            <person name="Cui Y."/>
            <person name="Zhang H."/>
            <person name="O'Toole P.W."/>
        </authorList>
    </citation>
    <scope>NUCLEOTIDE SEQUENCE [LARGE SCALE GENOMIC DNA]</scope>
    <source>
        <strain evidence="2 3">DSM 20534</strain>
    </source>
</reference>
<dbReference type="Proteomes" id="UP000050909">
    <property type="component" value="Unassembled WGS sequence"/>
</dbReference>
<sequence length="206" mass="23350">MAEITANYFFEKCEDNEHPILMLHGTGGNEKDLVPIARLINAKATLIGIRGRLVENGQTRYFNHTASGGFDLESLSSETDWLLEQVDLLAKEHGFDVTKLTVIGYSNGANVAIYSMLEKYVQFRNAILFHPMALKESPKIPRLPENKVWLSHGDRDPIVSADNFEFLVGEINAAGMDYTIFNHQQSHNINRDEMVAAKQWYDEHIL</sequence>
<evidence type="ECO:0000313" key="3">
    <source>
        <dbReference type="Proteomes" id="UP000050909"/>
    </source>
</evidence>
<evidence type="ECO:0000259" key="1">
    <source>
        <dbReference type="Pfam" id="PF01738"/>
    </source>
</evidence>
<dbReference type="GO" id="GO:0016787">
    <property type="term" value="F:hydrolase activity"/>
    <property type="evidence" value="ECO:0007669"/>
    <property type="project" value="InterPro"/>
</dbReference>
<protein>
    <recommendedName>
        <fullName evidence="1">Dienelactone hydrolase domain-containing protein</fullName>
    </recommendedName>
</protein>
<dbReference type="InterPro" id="IPR002925">
    <property type="entry name" value="Dienelactn_hydro"/>
</dbReference>
<keyword evidence="3" id="KW-1185">Reference proteome</keyword>
<dbReference type="Gene3D" id="3.40.50.1820">
    <property type="entry name" value="alpha/beta hydrolase"/>
    <property type="match status" value="1"/>
</dbReference>
<proteinExistence type="predicted"/>
<dbReference type="AlphaFoldDB" id="A0A0R1GW46"/>
<gene>
    <name evidence="2" type="ORF">FC62_GL000985</name>
</gene>
<dbReference type="EMBL" id="AZCV01000002">
    <property type="protein sequence ID" value="KRK38206.1"/>
    <property type="molecule type" value="Genomic_DNA"/>
</dbReference>
<accession>A0A0R1GW46</accession>
<evidence type="ECO:0000313" key="2">
    <source>
        <dbReference type="EMBL" id="KRK38206.1"/>
    </source>
</evidence>
<dbReference type="PATRIC" id="fig|1423722.3.peg.1002"/>
<organism evidence="2 3">
    <name type="scientific">Amylolactobacillus amylotrophicus DSM 20534</name>
    <dbReference type="NCBI Taxonomy" id="1423722"/>
    <lineage>
        <taxon>Bacteria</taxon>
        <taxon>Bacillati</taxon>
        <taxon>Bacillota</taxon>
        <taxon>Bacilli</taxon>
        <taxon>Lactobacillales</taxon>
        <taxon>Lactobacillaceae</taxon>
        <taxon>Amylolactobacillus</taxon>
    </lineage>
</organism>
<dbReference type="RefSeq" id="WP_057890710.1">
    <property type="nucleotide sequence ID" value="NZ_AZCV01000002.1"/>
</dbReference>
<dbReference type="Pfam" id="PF01738">
    <property type="entry name" value="DLH"/>
    <property type="match status" value="1"/>
</dbReference>
<comment type="caution">
    <text evidence="2">The sequence shown here is derived from an EMBL/GenBank/DDBJ whole genome shotgun (WGS) entry which is preliminary data.</text>
</comment>